<proteinExistence type="predicted"/>
<evidence type="ECO:0000256" key="1">
    <source>
        <dbReference type="SAM" id="MobiDB-lite"/>
    </source>
</evidence>
<dbReference type="AlphaFoldDB" id="A0A9W8MXS3"/>
<gene>
    <name evidence="2" type="ORF">NLJ89_g4357</name>
</gene>
<keyword evidence="3" id="KW-1185">Reference proteome</keyword>
<feature type="region of interest" description="Disordered" evidence="1">
    <location>
        <begin position="126"/>
        <end position="177"/>
    </location>
</feature>
<feature type="compositionally biased region" description="Polar residues" evidence="1">
    <location>
        <begin position="156"/>
        <end position="165"/>
    </location>
</feature>
<evidence type="ECO:0000313" key="3">
    <source>
        <dbReference type="Proteomes" id="UP001148786"/>
    </source>
</evidence>
<evidence type="ECO:0000313" key="2">
    <source>
        <dbReference type="EMBL" id="KAJ3510986.1"/>
    </source>
</evidence>
<reference evidence="2" key="1">
    <citation type="submission" date="2022-07" db="EMBL/GenBank/DDBJ databases">
        <title>Genome Sequence of Agrocybe chaxingu.</title>
        <authorList>
            <person name="Buettner E."/>
        </authorList>
    </citation>
    <scope>NUCLEOTIDE SEQUENCE</scope>
    <source>
        <strain evidence="2">MP-N11</strain>
    </source>
</reference>
<dbReference type="EMBL" id="JANKHO010000357">
    <property type="protein sequence ID" value="KAJ3510986.1"/>
    <property type="molecule type" value="Genomic_DNA"/>
</dbReference>
<comment type="caution">
    <text evidence="2">The sequence shown here is derived from an EMBL/GenBank/DDBJ whole genome shotgun (WGS) entry which is preliminary data.</text>
</comment>
<dbReference type="OrthoDB" id="2982374at2759"/>
<feature type="region of interest" description="Disordered" evidence="1">
    <location>
        <begin position="195"/>
        <end position="219"/>
    </location>
</feature>
<protein>
    <submittedName>
        <fullName evidence="2">Uncharacterized protein</fullName>
    </submittedName>
</protein>
<organism evidence="2 3">
    <name type="scientific">Agrocybe chaxingu</name>
    <dbReference type="NCBI Taxonomy" id="84603"/>
    <lineage>
        <taxon>Eukaryota</taxon>
        <taxon>Fungi</taxon>
        <taxon>Dikarya</taxon>
        <taxon>Basidiomycota</taxon>
        <taxon>Agaricomycotina</taxon>
        <taxon>Agaricomycetes</taxon>
        <taxon>Agaricomycetidae</taxon>
        <taxon>Agaricales</taxon>
        <taxon>Agaricineae</taxon>
        <taxon>Strophariaceae</taxon>
        <taxon>Agrocybe</taxon>
    </lineage>
</organism>
<sequence>MSASLSVGHYPEAILSNSYTQQEFLGTDSRTGVQPPEAVLLFPHCKNFAKKSLPQPSYAVQEAAQEPQDDQAPPIANVYAYAKDGILETRESNRMPPHAISDCSGRAGPMSPVILSEFIPVSFENPLLETSPSEPTTPPTKYPNPAMLHIRKASPRTPNNRNSRSPKIGPSPLRTMFLPSDYETHTRQPFRQITIQNQPNARDNNHPSQEEPGEPHPYMQRSLATNSLRSGATDGSDKLLDLMEELVQEASAWDDSLFFDDDFKALIRQTKVSSVEKHRKPIRKVSARTKKLLPRFTILEDIPEVDGEHSVVMHQGGKKLNDVASI</sequence>
<name>A0A9W8MXS3_9AGAR</name>
<accession>A0A9W8MXS3</accession>
<dbReference type="Proteomes" id="UP001148786">
    <property type="component" value="Unassembled WGS sequence"/>
</dbReference>